<feature type="region of interest" description="Disordered" evidence="1">
    <location>
        <begin position="71"/>
        <end position="109"/>
    </location>
</feature>
<accession>A0AAJ0MK54</accession>
<evidence type="ECO:0000313" key="3">
    <source>
        <dbReference type="Proteomes" id="UP001275084"/>
    </source>
</evidence>
<feature type="compositionally biased region" description="Polar residues" evidence="1">
    <location>
        <begin position="254"/>
        <end position="274"/>
    </location>
</feature>
<reference evidence="2" key="2">
    <citation type="submission" date="2023-06" db="EMBL/GenBank/DDBJ databases">
        <authorList>
            <consortium name="Lawrence Berkeley National Laboratory"/>
            <person name="Haridas S."/>
            <person name="Hensen N."/>
            <person name="Bonometti L."/>
            <person name="Westerberg I."/>
            <person name="Brannstrom I.O."/>
            <person name="Guillou S."/>
            <person name="Cros-Aarteil S."/>
            <person name="Calhoun S."/>
            <person name="Kuo A."/>
            <person name="Mondo S."/>
            <person name="Pangilinan J."/>
            <person name="Riley R."/>
            <person name="Labutti K."/>
            <person name="Andreopoulos B."/>
            <person name="Lipzen A."/>
            <person name="Chen C."/>
            <person name="Yanf M."/>
            <person name="Daum C."/>
            <person name="Ng V."/>
            <person name="Clum A."/>
            <person name="Steindorff A."/>
            <person name="Ohm R."/>
            <person name="Martin F."/>
            <person name="Silar P."/>
            <person name="Natvig D."/>
            <person name="Lalanne C."/>
            <person name="Gautier V."/>
            <person name="Ament-Velasquez S.L."/>
            <person name="Kruys A."/>
            <person name="Hutchinson M.I."/>
            <person name="Powell A.J."/>
            <person name="Barry K."/>
            <person name="Miller A.N."/>
            <person name="Grigoriev I.V."/>
            <person name="Debuchy R."/>
            <person name="Gladieux P."/>
            <person name="Thoren M.H."/>
            <person name="Johannesson H."/>
        </authorList>
    </citation>
    <scope>NUCLEOTIDE SEQUENCE</scope>
    <source>
        <strain evidence="2">CBS 955.72</strain>
    </source>
</reference>
<protein>
    <submittedName>
        <fullName evidence="2">Uncharacterized protein</fullName>
    </submittedName>
</protein>
<dbReference type="AlphaFoldDB" id="A0AAJ0MK54"/>
<feature type="region of interest" description="Disordered" evidence="1">
    <location>
        <begin position="173"/>
        <end position="192"/>
    </location>
</feature>
<evidence type="ECO:0000256" key="1">
    <source>
        <dbReference type="SAM" id="MobiDB-lite"/>
    </source>
</evidence>
<sequence>MSRATSHCTFERCCDFPSQPSIDGDSWLPHGPSPPISFLHVPHLASACQRFTAPPKSSQQSPLVVPVRCHSRPGSNQRGGNRTCSTCHSQDRQSFKIPRQRRKQLNSPSPTNISVVGVLHWSHLYFNAFVVAHAPSLTAQEAALCYSTAKMNKSYHASPSMSVRRYAIPPAQFEASDNRRDHTTPPCSNQYSAQKQKRLGAFSIMPDKPSASTATSWCRRCHAIMSLDHCRDPKAVHGSAGKHSSNVVGKDDSSSSFPPLNRQDATVGQGSNLR</sequence>
<name>A0AAJ0MK54_9PEZI</name>
<comment type="caution">
    <text evidence="2">The sequence shown here is derived from an EMBL/GenBank/DDBJ whole genome shotgun (WGS) entry which is preliminary data.</text>
</comment>
<dbReference type="Proteomes" id="UP001275084">
    <property type="component" value="Unassembled WGS sequence"/>
</dbReference>
<keyword evidence="3" id="KW-1185">Reference proteome</keyword>
<feature type="region of interest" description="Disordered" evidence="1">
    <location>
        <begin position="234"/>
        <end position="274"/>
    </location>
</feature>
<organism evidence="2 3">
    <name type="scientific">Lasiosphaeria hispida</name>
    <dbReference type="NCBI Taxonomy" id="260671"/>
    <lineage>
        <taxon>Eukaryota</taxon>
        <taxon>Fungi</taxon>
        <taxon>Dikarya</taxon>
        <taxon>Ascomycota</taxon>
        <taxon>Pezizomycotina</taxon>
        <taxon>Sordariomycetes</taxon>
        <taxon>Sordariomycetidae</taxon>
        <taxon>Sordariales</taxon>
        <taxon>Lasiosphaeriaceae</taxon>
        <taxon>Lasiosphaeria</taxon>
    </lineage>
</organism>
<evidence type="ECO:0000313" key="2">
    <source>
        <dbReference type="EMBL" id="KAK3363213.1"/>
    </source>
</evidence>
<dbReference type="EMBL" id="JAUIQD010000001">
    <property type="protein sequence ID" value="KAK3363213.1"/>
    <property type="molecule type" value="Genomic_DNA"/>
</dbReference>
<feature type="compositionally biased region" description="Polar residues" evidence="1">
    <location>
        <begin position="73"/>
        <end position="88"/>
    </location>
</feature>
<reference evidence="2" key="1">
    <citation type="journal article" date="2023" name="Mol. Phylogenet. Evol.">
        <title>Genome-scale phylogeny and comparative genomics of the fungal order Sordariales.</title>
        <authorList>
            <person name="Hensen N."/>
            <person name="Bonometti L."/>
            <person name="Westerberg I."/>
            <person name="Brannstrom I.O."/>
            <person name="Guillou S."/>
            <person name="Cros-Aarteil S."/>
            <person name="Calhoun S."/>
            <person name="Haridas S."/>
            <person name="Kuo A."/>
            <person name="Mondo S."/>
            <person name="Pangilinan J."/>
            <person name="Riley R."/>
            <person name="LaButti K."/>
            <person name="Andreopoulos B."/>
            <person name="Lipzen A."/>
            <person name="Chen C."/>
            <person name="Yan M."/>
            <person name="Daum C."/>
            <person name="Ng V."/>
            <person name="Clum A."/>
            <person name="Steindorff A."/>
            <person name="Ohm R.A."/>
            <person name="Martin F."/>
            <person name="Silar P."/>
            <person name="Natvig D.O."/>
            <person name="Lalanne C."/>
            <person name="Gautier V."/>
            <person name="Ament-Velasquez S.L."/>
            <person name="Kruys A."/>
            <person name="Hutchinson M.I."/>
            <person name="Powell A.J."/>
            <person name="Barry K."/>
            <person name="Miller A.N."/>
            <person name="Grigoriev I.V."/>
            <person name="Debuchy R."/>
            <person name="Gladieux P."/>
            <person name="Hiltunen Thoren M."/>
            <person name="Johannesson H."/>
        </authorList>
    </citation>
    <scope>NUCLEOTIDE SEQUENCE</scope>
    <source>
        <strain evidence="2">CBS 955.72</strain>
    </source>
</reference>
<gene>
    <name evidence="2" type="ORF">B0T25DRAFT_526600</name>
</gene>
<proteinExistence type="predicted"/>